<evidence type="ECO:0000313" key="1">
    <source>
        <dbReference type="EMBL" id="GGB71383.1"/>
    </source>
</evidence>
<dbReference type="SUPFAM" id="SSF48452">
    <property type="entry name" value="TPR-like"/>
    <property type="match status" value="1"/>
</dbReference>
<dbReference type="InterPro" id="IPR011990">
    <property type="entry name" value="TPR-like_helical_dom_sf"/>
</dbReference>
<comment type="caution">
    <text evidence="1">The sequence shown here is derived from an EMBL/GenBank/DDBJ whole genome shotgun (WGS) entry which is preliminary data.</text>
</comment>
<accession>A0ABQ1JNB8</accession>
<evidence type="ECO:0008006" key="3">
    <source>
        <dbReference type="Google" id="ProtNLM"/>
    </source>
</evidence>
<organism evidence="1 2">
    <name type="scientific">Blastomonas aquatica</name>
    <dbReference type="NCBI Taxonomy" id="1510276"/>
    <lineage>
        <taxon>Bacteria</taxon>
        <taxon>Pseudomonadati</taxon>
        <taxon>Pseudomonadota</taxon>
        <taxon>Alphaproteobacteria</taxon>
        <taxon>Sphingomonadales</taxon>
        <taxon>Sphingomonadaceae</taxon>
        <taxon>Blastomonas</taxon>
    </lineage>
</organism>
<keyword evidence="2" id="KW-1185">Reference proteome</keyword>
<dbReference type="EMBL" id="BMGD01000005">
    <property type="protein sequence ID" value="GGB71383.1"/>
    <property type="molecule type" value="Genomic_DNA"/>
</dbReference>
<name>A0ABQ1JNB8_9SPHN</name>
<sequence length="516" mass="56872">MGRRMGTSGLTLGLRSGLMAVLTATVALPSAALAEWHEASSPNFLVYADQGEKQVHAFTDMLERYRSAMLALYKIPDEPTSPSNRLTVFVVRDAAQVRKLLGTGNRYIQGFYQSRAGGSVAFVPRVDGSTQSDRVSQGEQVLLHEYAHHFMYSVFSGSAPLWFTEGFAEFYSTAKFEKDGSVGLGLPATHRAAELFYAQDVPLEMLLSTRKYRDNASKRYDAFYGRSWLLFHYLMLSGKRPGQLNDYLGRLNNGEGEDAAAASAFGDLAGLNKELERYMMSRRMSYLNLGANRIKTTEIGVRPLRAAEAAMLPVMMRSKRGVDEDQAVVVAETAREIAAKYPDDPFVQTALAEAEFDAGNDAAALAAADRALARDPRAINALIQKMYVLFRQAEDDSSDSLWPKVRAAVGAANKVENDNPIPLSFYYRTYAAENKQPPEIAVQGLQKALMLAPYDTGLRMTLAHYHIRMGDKEMARKILGPLLNHPHDTGLADFARKMLEGDPSPAPLEDATDAAN</sequence>
<proteinExistence type="predicted"/>
<protein>
    <recommendedName>
        <fullName evidence="3">DUF1570 domain-containing protein</fullName>
    </recommendedName>
</protein>
<dbReference type="Gene3D" id="1.25.40.10">
    <property type="entry name" value="Tetratricopeptide repeat domain"/>
    <property type="match status" value="1"/>
</dbReference>
<reference evidence="2" key="1">
    <citation type="journal article" date="2019" name="Int. J. Syst. Evol. Microbiol.">
        <title>The Global Catalogue of Microorganisms (GCM) 10K type strain sequencing project: providing services to taxonomists for standard genome sequencing and annotation.</title>
        <authorList>
            <consortium name="The Broad Institute Genomics Platform"/>
            <consortium name="The Broad Institute Genome Sequencing Center for Infectious Disease"/>
            <person name="Wu L."/>
            <person name="Ma J."/>
        </authorList>
    </citation>
    <scope>NUCLEOTIDE SEQUENCE [LARGE SCALE GENOMIC DNA]</scope>
    <source>
        <strain evidence="2">CGMCC 1.12851</strain>
    </source>
</reference>
<dbReference type="Proteomes" id="UP000614261">
    <property type="component" value="Unassembled WGS sequence"/>
</dbReference>
<gene>
    <name evidence="1" type="ORF">GCM10010833_28220</name>
</gene>
<evidence type="ECO:0000313" key="2">
    <source>
        <dbReference type="Proteomes" id="UP000614261"/>
    </source>
</evidence>